<dbReference type="Pfam" id="PF10498">
    <property type="entry name" value="IFT57"/>
    <property type="match status" value="1"/>
</dbReference>
<evidence type="ECO:0000313" key="5">
    <source>
        <dbReference type="EMBL" id="KAI5076909.1"/>
    </source>
</evidence>
<dbReference type="InterPro" id="IPR019530">
    <property type="entry name" value="Intra-flagellar_transport_57"/>
</dbReference>
<name>A0A9D4UZL5_ADICA</name>
<evidence type="ECO:0000256" key="2">
    <source>
        <dbReference type="ARBA" id="ARBA00009415"/>
    </source>
</evidence>
<organism evidence="5 6">
    <name type="scientific">Adiantum capillus-veneris</name>
    <name type="common">Maidenhair fern</name>
    <dbReference type="NCBI Taxonomy" id="13818"/>
    <lineage>
        <taxon>Eukaryota</taxon>
        <taxon>Viridiplantae</taxon>
        <taxon>Streptophyta</taxon>
        <taxon>Embryophyta</taxon>
        <taxon>Tracheophyta</taxon>
        <taxon>Polypodiopsida</taxon>
        <taxon>Polypodiidae</taxon>
        <taxon>Polypodiales</taxon>
        <taxon>Pteridineae</taxon>
        <taxon>Pteridaceae</taxon>
        <taxon>Vittarioideae</taxon>
        <taxon>Adiantum</taxon>
    </lineage>
</organism>
<proteinExistence type="inferred from homology"/>
<evidence type="ECO:0000256" key="3">
    <source>
        <dbReference type="ARBA" id="ARBA00023069"/>
    </source>
</evidence>
<dbReference type="Proteomes" id="UP000886520">
    <property type="component" value="Chromosome 8"/>
</dbReference>
<dbReference type="AlphaFoldDB" id="A0A9D4UZL5"/>
<dbReference type="OrthoDB" id="423881at2759"/>
<dbReference type="PANTHER" id="PTHR16011">
    <property type="entry name" value="IFT57/HIPPI"/>
    <property type="match status" value="1"/>
</dbReference>
<dbReference type="EMBL" id="JABFUD020000008">
    <property type="protein sequence ID" value="KAI5076909.1"/>
    <property type="molecule type" value="Genomic_DNA"/>
</dbReference>
<dbReference type="GO" id="GO:0042073">
    <property type="term" value="P:intraciliary transport"/>
    <property type="evidence" value="ECO:0007669"/>
    <property type="project" value="TreeGrafter"/>
</dbReference>
<comment type="caution">
    <text evidence="5">The sequence shown here is derived from an EMBL/GenBank/DDBJ whole genome shotgun (WGS) entry which is preliminary data.</text>
</comment>
<dbReference type="GO" id="GO:0005815">
    <property type="term" value="C:microtubule organizing center"/>
    <property type="evidence" value="ECO:0007669"/>
    <property type="project" value="TreeGrafter"/>
</dbReference>
<evidence type="ECO:0000256" key="1">
    <source>
        <dbReference type="ARBA" id="ARBA00004138"/>
    </source>
</evidence>
<dbReference type="GO" id="GO:0030992">
    <property type="term" value="C:intraciliary transport particle B"/>
    <property type="evidence" value="ECO:0007669"/>
    <property type="project" value="TreeGrafter"/>
</dbReference>
<accession>A0A9D4UZL5</accession>
<dbReference type="GO" id="GO:1905515">
    <property type="term" value="P:non-motile cilium assembly"/>
    <property type="evidence" value="ECO:0007669"/>
    <property type="project" value="TreeGrafter"/>
</dbReference>
<dbReference type="GO" id="GO:0005929">
    <property type="term" value="C:cilium"/>
    <property type="evidence" value="ECO:0007669"/>
    <property type="project" value="UniProtKB-SubCell"/>
</dbReference>
<keyword evidence="6" id="KW-1185">Reference proteome</keyword>
<dbReference type="GO" id="GO:0005794">
    <property type="term" value="C:Golgi apparatus"/>
    <property type="evidence" value="ECO:0007669"/>
    <property type="project" value="TreeGrafter"/>
</dbReference>
<sequence>MSLEMLEARASVMMELIVDKLSLLDYENKFCNSRKPPWPRLHKFYFAMQCSSQNDQFLYFVSLVSWLLSLVACKLPGLREQMDSNATCTDIMLRLKELGFAQPSWAASKLKQGFGDAVCSVLDGLTDLALEAQRFQFYQPIYSREMSSDDDVEILSLHGDSAKEVCVLPESKQIVNDRNIMDKHGNSPGACPENLDRGNAGRHYYEESKMQAERLACQSRVTMGSDGKDWRTHLNEAQQLHCDLSEGLSTCCAQLQKIEEDISFCLDKLESKERFLTKQFELLLTDYNSVKDRLVDVQQKLDQSLGNLTSYKNQLACTLEQLEKVKHMLVEKGNKISDVSPLVEMKNGILNLKMELQEMEVHVGVLEHTLLKNQLTKVLQ</sequence>
<evidence type="ECO:0000313" key="6">
    <source>
        <dbReference type="Proteomes" id="UP000886520"/>
    </source>
</evidence>
<keyword evidence="4" id="KW-0966">Cell projection</keyword>
<protein>
    <submittedName>
        <fullName evidence="5">Uncharacterized protein</fullName>
    </submittedName>
</protein>
<gene>
    <name evidence="5" type="ORF">GOP47_0008974</name>
</gene>
<comment type="subcellular location">
    <subcellularLocation>
        <location evidence="1">Cell projection</location>
        <location evidence="1">Cilium</location>
    </subcellularLocation>
</comment>
<keyword evidence="3" id="KW-0969">Cilium</keyword>
<dbReference type="PANTHER" id="PTHR16011:SF0">
    <property type="entry name" value="INTRAFLAGELLAR TRANSPORT PROTEIN 57 HOMOLOG"/>
    <property type="match status" value="1"/>
</dbReference>
<reference evidence="5" key="1">
    <citation type="submission" date="2021-01" db="EMBL/GenBank/DDBJ databases">
        <title>Adiantum capillus-veneris genome.</title>
        <authorList>
            <person name="Fang Y."/>
            <person name="Liao Q."/>
        </authorList>
    </citation>
    <scope>NUCLEOTIDE SEQUENCE</scope>
    <source>
        <strain evidence="5">H3</strain>
        <tissue evidence="5">Leaf</tissue>
    </source>
</reference>
<comment type="similarity">
    <text evidence="2">Belongs to the IFT57 family.</text>
</comment>
<evidence type="ECO:0000256" key="4">
    <source>
        <dbReference type="ARBA" id="ARBA00023273"/>
    </source>
</evidence>